<comment type="caution">
    <text evidence="1">The sequence shown here is derived from an EMBL/GenBank/DDBJ whole genome shotgun (WGS) entry which is preliminary data.</text>
</comment>
<protein>
    <submittedName>
        <fullName evidence="1">Uncharacterized protein</fullName>
    </submittedName>
</protein>
<proteinExistence type="predicted"/>
<reference evidence="1" key="1">
    <citation type="journal article" date="2023" name="Mol. Biol. Evol.">
        <title>Third-Generation Sequencing Reveals the Adaptive Role of the Epigenome in Three Deep-Sea Polychaetes.</title>
        <authorList>
            <person name="Perez M."/>
            <person name="Aroh O."/>
            <person name="Sun Y."/>
            <person name="Lan Y."/>
            <person name="Juniper S.K."/>
            <person name="Young C.R."/>
            <person name="Angers B."/>
            <person name="Qian P.Y."/>
        </authorList>
    </citation>
    <scope>NUCLEOTIDE SEQUENCE</scope>
    <source>
        <strain evidence="1">P08H-3</strain>
    </source>
</reference>
<dbReference type="InterPro" id="IPR008972">
    <property type="entry name" value="Cupredoxin"/>
</dbReference>
<dbReference type="SUPFAM" id="SSF49503">
    <property type="entry name" value="Cupredoxins"/>
    <property type="match status" value="1"/>
</dbReference>
<dbReference type="EMBL" id="JAODUP010000114">
    <property type="protein sequence ID" value="KAK2161587.1"/>
    <property type="molecule type" value="Genomic_DNA"/>
</dbReference>
<gene>
    <name evidence="1" type="ORF">LSH36_114g03020</name>
</gene>
<evidence type="ECO:0000313" key="2">
    <source>
        <dbReference type="Proteomes" id="UP001208570"/>
    </source>
</evidence>
<name>A0AAD9N922_9ANNE</name>
<dbReference type="Proteomes" id="UP001208570">
    <property type="component" value="Unassembled WGS sequence"/>
</dbReference>
<accession>A0AAD9N922</accession>
<organism evidence="1 2">
    <name type="scientific">Paralvinella palmiformis</name>
    <dbReference type="NCBI Taxonomy" id="53620"/>
    <lineage>
        <taxon>Eukaryota</taxon>
        <taxon>Metazoa</taxon>
        <taxon>Spiralia</taxon>
        <taxon>Lophotrochozoa</taxon>
        <taxon>Annelida</taxon>
        <taxon>Polychaeta</taxon>
        <taxon>Sedentaria</taxon>
        <taxon>Canalipalpata</taxon>
        <taxon>Terebellida</taxon>
        <taxon>Terebelliformia</taxon>
        <taxon>Alvinellidae</taxon>
        <taxon>Paralvinella</taxon>
    </lineage>
</organism>
<evidence type="ECO:0000313" key="1">
    <source>
        <dbReference type="EMBL" id="KAK2161587.1"/>
    </source>
</evidence>
<dbReference type="Gene3D" id="2.60.40.420">
    <property type="entry name" value="Cupredoxins - blue copper proteins"/>
    <property type="match status" value="1"/>
</dbReference>
<dbReference type="AlphaFoldDB" id="A0AAD9N922"/>
<keyword evidence="2" id="KW-1185">Reference proteome</keyword>
<sequence length="151" mass="16777">MEVEKCISPIGGRLAIENEAAGEGSYTDQTLERLKFDTGLETVQAASIGVYHYKVVEGGQSFSTCTIVSRGGPKNHTIYVTDQGFEPKVVTIHPGDRIWWVWQEGTKQHNIIQVSHQGNHIPGGFSSGTPMDCPSAFMHQYQKPGVYYYIR</sequence>